<keyword evidence="4 8" id="KW-0548">Nucleotidyltransferase</keyword>
<dbReference type="GO" id="GO:0031380">
    <property type="term" value="C:nuclear RNA-directed RNA polymerase complex"/>
    <property type="evidence" value="ECO:0000318"/>
    <property type="project" value="GO_Central"/>
</dbReference>
<dbReference type="InterPro" id="IPR057590">
    <property type="entry name" value="PH_RDR1/2-like"/>
</dbReference>
<dbReference type="PANTHER" id="PTHR23079:SF1">
    <property type="entry name" value="RNA-DEPENDENT RNA POLYMERASE 1"/>
    <property type="match status" value="1"/>
</dbReference>
<feature type="domain" description="RDRP C-terminal head" evidence="12">
    <location>
        <begin position="859"/>
        <end position="1001"/>
    </location>
</feature>
<dbReference type="Proteomes" id="UP000235220">
    <property type="component" value="Chromosome 16"/>
</dbReference>
<dbReference type="GO" id="GO:0003723">
    <property type="term" value="F:RNA binding"/>
    <property type="evidence" value="ECO:0007669"/>
    <property type="project" value="UniProtKB-KW"/>
</dbReference>
<keyword evidence="2 8" id="KW-0696">RNA-directed RNA polymerase</keyword>
<evidence type="ECO:0000256" key="1">
    <source>
        <dbReference type="ARBA" id="ARBA00005762"/>
    </source>
</evidence>
<dbReference type="Pfam" id="PF26252">
    <property type="entry name" value="RdRP_helical"/>
    <property type="match status" value="1"/>
</dbReference>
<dbReference type="AlphaFoldDB" id="A0A6P9E3H9"/>
<evidence type="ECO:0000313" key="14">
    <source>
        <dbReference type="RefSeq" id="XP_035542053.1"/>
    </source>
</evidence>
<dbReference type="Pfam" id="PF24823">
    <property type="entry name" value="PH_RDR2"/>
    <property type="match status" value="1"/>
</dbReference>
<evidence type="ECO:0000256" key="6">
    <source>
        <dbReference type="ARBA" id="ARBA00023158"/>
    </source>
</evidence>
<name>A0A6P9E3H9_JUGRE</name>
<protein>
    <recommendedName>
        <fullName evidence="8">RNA-dependent RNA polymerase</fullName>
        <ecNumber evidence="8">2.7.7.48</ecNumber>
    </recommendedName>
</protein>
<evidence type="ECO:0000313" key="15">
    <source>
        <dbReference type="RefSeq" id="XP_035542054.1"/>
    </source>
</evidence>
<dbReference type="Pfam" id="PF05183">
    <property type="entry name" value="RdRP"/>
    <property type="match status" value="1"/>
</dbReference>
<evidence type="ECO:0000313" key="13">
    <source>
        <dbReference type="Proteomes" id="UP000235220"/>
    </source>
</evidence>
<dbReference type="RefSeq" id="XP_035542054.1">
    <property type="nucleotide sequence ID" value="XM_035686161.1"/>
</dbReference>
<keyword evidence="3 8" id="KW-0808">Transferase</keyword>
<feature type="domain" description="RDR1/2-like PH-like" evidence="10">
    <location>
        <begin position="6"/>
        <end position="141"/>
    </location>
</feature>
<comment type="catalytic activity">
    <reaction evidence="7 8">
        <text>RNA(n) + a ribonucleoside 5'-triphosphate = RNA(n+1) + diphosphate</text>
        <dbReference type="Rhea" id="RHEA:21248"/>
        <dbReference type="Rhea" id="RHEA-COMP:14527"/>
        <dbReference type="Rhea" id="RHEA-COMP:17342"/>
        <dbReference type="ChEBI" id="CHEBI:33019"/>
        <dbReference type="ChEBI" id="CHEBI:61557"/>
        <dbReference type="ChEBI" id="CHEBI:140395"/>
        <dbReference type="EC" id="2.7.7.48"/>
    </reaction>
</comment>
<reference evidence="14 15" key="1">
    <citation type="submission" date="2025-04" db="UniProtKB">
        <authorList>
            <consortium name="RefSeq"/>
        </authorList>
    </citation>
    <scope>IDENTIFICATION</scope>
    <source>
        <tissue evidence="14 15">Leaves</tissue>
    </source>
</reference>
<sequence length="1007" mass="115232">MDNIVLRFGNQVSRDNFSVLWKQEGVFGKFDFKMRRLYFFFSHLSVDYKFEISYENIGKIELYRPRGQATKFLVIQLFGAPRIYEKEVSNGHHNEWVRGVDFTPSSRIGQSYALCLELPNTLRLPELHHDFVHYKENEDQLELMEGSPFSCSSGLVPIVNPLTGFNLPYNILFKINSLIQHGCVPGPAIDDDFYQLVDPKRIKVEHIEFALDKLFHLKDCCYEPVKWLEEQYEGYATSTRLPRTAVISLDDGLVYVHRVQITPSKVYFCAPEVSLSNRVLRNYPEDIDNFLCVSFVDEDLDKLRSIALSLQASSTSEGKETRVYERIISTLRNGIVIGDKKFEFLALSSSHALDSSVWMFASRPGLTAADIREWMGDFQDIKNVAKYGNRLAQSLGSSTETASVGIDEIEVIPDVAVKKGQVTYCFSDGIGKISEELACKVATKLGCSSVPSAFHIQYGGYKGVVAVDPTSSVKLSLRESMCKYKSLDKKLDVLAWSKFEPCFLNRWIIPILSYLGVKDQVFRKRQWETIDLLNAMLTEPLRAQEALEMMFSEDIRKVLKEMLICDYKPDAEPFLSMMLQAFHASMWMALRFSTSIFVPNGRLMMGCLDETKTLEYGQVFLQVSCFSRHLCNQSTHMFSASSSNPNNYIFEGEVVVAKNPCLHPGDVRVLKAVNVPALHHLVDCVVFPQKGKRPHPNESSGGNLDGDKYFVFWDRDLIPPLQVEPMEYVAASTTQVDHDVTIKEEEEYFINHMVKDNLGIIRMVHSVVADREPHGVMSHECMELARLHSIAIDFQETGIAAEIPPHLYIKEYPDFMEKRNKRTYRSRSVIGQLFREVKAIAPRTSPVKAFTLESAKLHYDPDMEVDGFEDFLSDAFRDKSEYDYKLGNLMDYYGIETEAEILSGKILITSKHCVWRRDLDAIKYAVKSLRMEARTWFNEGSDADSADNAKAKAKAKAKASAWYHVTYHYTYWGRYNEGLNRAHFLSFAWCVYDQLMQIKRDKLSVRL</sequence>
<dbReference type="EC" id="2.7.7.48" evidence="8"/>
<dbReference type="InterPro" id="IPR007855">
    <property type="entry name" value="RDRP"/>
</dbReference>
<dbReference type="KEGG" id="jre:109019853"/>
<keyword evidence="5 8" id="KW-0694">RNA-binding</keyword>
<evidence type="ECO:0000259" key="12">
    <source>
        <dbReference type="Pfam" id="PF26253"/>
    </source>
</evidence>
<dbReference type="RefSeq" id="XP_035542053.1">
    <property type="nucleotide sequence ID" value="XM_035686160.1"/>
</dbReference>
<keyword evidence="13" id="KW-1185">Reference proteome</keyword>
<evidence type="ECO:0000256" key="3">
    <source>
        <dbReference type="ARBA" id="ARBA00022679"/>
    </source>
</evidence>
<organism evidence="13 15">
    <name type="scientific">Juglans regia</name>
    <name type="common">English walnut</name>
    <dbReference type="NCBI Taxonomy" id="51240"/>
    <lineage>
        <taxon>Eukaryota</taxon>
        <taxon>Viridiplantae</taxon>
        <taxon>Streptophyta</taxon>
        <taxon>Embryophyta</taxon>
        <taxon>Tracheophyta</taxon>
        <taxon>Spermatophyta</taxon>
        <taxon>Magnoliopsida</taxon>
        <taxon>eudicotyledons</taxon>
        <taxon>Gunneridae</taxon>
        <taxon>Pentapetalae</taxon>
        <taxon>rosids</taxon>
        <taxon>fabids</taxon>
        <taxon>Fagales</taxon>
        <taxon>Juglandaceae</taxon>
        <taxon>Juglans</taxon>
    </lineage>
</organism>
<evidence type="ECO:0000256" key="8">
    <source>
        <dbReference type="RuleBase" id="RU363098"/>
    </source>
</evidence>
<evidence type="ECO:0000256" key="7">
    <source>
        <dbReference type="ARBA" id="ARBA00048744"/>
    </source>
</evidence>
<feature type="domain" description="RDRP core" evidence="9">
    <location>
        <begin position="261"/>
        <end position="837"/>
    </location>
</feature>
<evidence type="ECO:0000256" key="4">
    <source>
        <dbReference type="ARBA" id="ARBA00022695"/>
    </source>
</evidence>
<evidence type="ECO:0000256" key="5">
    <source>
        <dbReference type="ARBA" id="ARBA00022884"/>
    </source>
</evidence>
<comment type="similarity">
    <text evidence="1 8">Belongs to the RdRP family.</text>
</comment>
<dbReference type="InterPro" id="IPR057596">
    <property type="entry name" value="RDRP_core"/>
</dbReference>
<evidence type="ECO:0000259" key="11">
    <source>
        <dbReference type="Pfam" id="PF26252"/>
    </source>
</evidence>
<gene>
    <name evidence="14 15" type="primary">LOC109019853</name>
</gene>
<dbReference type="PANTHER" id="PTHR23079">
    <property type="entry name" value="RNA-DEPENDENT RNA POLYMERASE"/>
    <property type="match status" value="1"/>
</dbReference>
<dbReference type="OrthoDB" id="6513042at2759"/>
<dbReference type="Pfam" id="PF26253">
    <property type="entry name" value="RdRP_head"/>
    <property type="match status" value="1"/>
</dbReference>
<evidence type="ECO:0000259" key="10">
    <source>
        <dbReference type="Pfam" id="PF24823"/>
    </source>
</evidence>
<evidence type="ECO:0000259" key="9">
    <source>
        <dbReference type="Pfam" id="PF05183"/>
    </source>
</evidence>
<comment type="function">
    <text evidence="8">Probably involved in the RNA silencing pathway and required for the generation of small interfering RNAs (siRNAs).</text>
</comment>
<evidence type="ECO:0000256" key="2">
    <source>
        <dbReference type="ARBA" id="ARBA00022484"/>
    </source>
</evidence>
<keyword evidence="6 8" id="KW-0943">RNA-mediated gene silencing</keyword>
<dbReference type="InterPro" id="IPR058752">
    <property type="entry name" value="RDRP_C_head"/>
</dbReference>
<feature type="domain" description="RDRP helical" evidence="11">
    <location>
        <begin position="157"/>
        <end position="240"/>
    </location>
</feature>
<dbReference type="InterPro" id="IPR058751">
    <property type="entry name" value="RDRP_helical"/>
</dbReference>
<accession>A0A6P9E3H9</accession>
<proteinExistence type="inferred from homology"/>
<dbReference type="GeneID" id="109019853"/>
<dbReference type="GO" id="GO:0003968">
    <property type="term" value="F:RNA-directed RNA polymerase activity"/>
    <property type="evidence" value="ECO:0000318"/>
    <property type="project" value="GO_Central"/>
</dbReference>
<dbReference type="GO" id="GO:0030422">
    <property type="term" value="P:siRNA processing"/>
    <property type="evidence" value="ECO:0000318"/>
    <property type="project" value="GO_Central"/>
</dbReference>